<evidence type="ECO:0000313" key="3">
    <source>
        <dbReference type="Proteomes" id="UP000234335"/>
    </source>
</evidence>
<feature type="transmembrane region" description="Helical" evidence="1">
    <location>
        <begin position="113"/>
        <end position="131"/>
    </location>
</feature>
<dbReference type="Proteomes" id="UP000234335">
    <property type="component" value="Unassembled WGS sequence"/>
</dbReference>
<accession>A0A2I1M8Y8</accession>
<feature type="transmembrane region" description="Helical" evidence="1">
    <location>
        <begin position="12"/>
        <end position="32"/>
    </location>
</feature>
<comment type="caution">
    <text evidence="2">The sequence shown here is derived from an EMBL/GenBank/DDBJ whole genome shotgun (WGS) entry which is preliminary data.</text>
</comment>
<dbReference type="AlphaFoldDB" id="A0A2I1M8Y8"/>
<organism evidence="2 3">
    <name type="scientific">Anaerococcus octavius</name>
    <dbReference type="NCBI Taxonomy" id="54007"/>
    <lineage>
        <taxon>Bacteria</taxon>
        <taxon>Bacillati</taxon>
        <taxon>Bacillota</taxon>
        <taxon>Tissierellia</taxon>
        <taxon>Tissierellales</taxon>
        <taxon>Peptoniphilaceae</taxon>
        <taxon>Anaerococcus</taxon>
    </lineage>
</organism>
<keyword evidence="1" id="KW-0812">Transmembrane</keyword>
<reference evidence="2 3" key="1">
    <citation type="submission" date="2017-12" db="EMBL/GenBank/DDBJ databases">
        <title>Phylogenetic diversity of female urinary microbiome.</title>
        <authorList>
            <person name="Thomas-White K."/>
            <person name="Wolfe A.J."/>
        </authorList>
    </citation>
    <scope>NUCLEOTIDE SEQUENCE [LARGE SCALE GENOMIC DNA]</scope>
    <source>
        <strain evidence="2 3">UMB0119</strain>
    </source>
</reference>
<keyword evidence="1" id="KW-0472">Membrane</keyword>
<keyword evidence="1" id="KW-1133">Transmembrane helix</keyword>
<sequence length="220" mass="25103">MDRRFERTLSQILSFIVLLVFLITIISSNFNIWLVSYVWAAGFVIAWILMLVFGLHILFQKESYGLSIFVAIITALAFAILSVPVILVLARFIPGLPVGLTFNNKFLNANSQLVIYTFLIVTYFVHVINSLKLKNKNEEYLQYASDTGKASDESNENLEINENLHNDSEVEYNITKDADEKLVFTSDESKDSAYDTEDVMLVEDLTDEDINFMKDEEKDG</sequence>
<proteinExistence type="predicted"/>
<protein>
    <submittedName>
        <fullName evidence="2">Uncharacterized protein</fullName>
    </submittedName>
</protein>
<dbReference type="RefSeq" id="WP_101540264.1">
    <property type="nucleotide sequence ID" value="NZ_JBHWQV010000025.1"/>
</dbReference>
<dbReference type="EMBL" id="PKGS01000003">
    <property type="protein sequence ID" value="PKZ16603.1"/>
    <property type="molecule type" value="Genomic_DNA"/>
</dbReference>
<name>A0A2I1M8Y8_9FIRM</name>
<gene>
    <name evidence="2" type="ORF">CYJ34_05230</name>
</gene>
<evidence type="ECO:0000313" key="2">
    <source>
        <dbReference type="EMBL" id="PKZ16603.1"/>
    </source>
</evidence>
<keyword evidence="3" id="KW-1185">Reference proteome</keyword>
<feature type="transmembrane region" description="Helical" evidence="1">
    <location>
        <begin position="38"/>
        <end position="59"/>
    </location>
</feature>
<evidence type="ECO:0000256" key="1">
    <source>
        <dbReference type="SAM" id="Phobius"/>
    </source>
</evidence>
<feature type="transmembrane region" description="Helical" evidence="1">
    <location>
        <begin position="66"/>
        <end position="93"/>
    </location>
</feature>